<gene>
    <name evidence="1" type="ORF">SAMN05192568_11045</name>
</gene>
<sequence length="64" mass="7147">MARTLAFPVPSGTIEALDFMLGERRRTDPTTPSRDDFLRSLVEDAVAAGMLRLCEQARKRVTLP</sequence>
<accession>A0A1I4VJG7</accession>
<name>A0A1I4VJG7_9HYPH</name>
<dbReference type="STRING" id="582667.SAMN05192568_11045"/>
<keyword evidence="2" id="KW-1185">Reference proteome</keyword>
<proteinExistence type="predicted"/>
<reference evidence="2" key="1">
    <citation type="submission" date="2016-10" db="EMBL/GenBank/DDBJ databases">
        <authorList>
            <person name="Varghese N."/>
            <person name="Submissions S."/>
        </authorList>
    </citation>
    <scope>NUCLEOTIDE SEQUENCE [LARGE SCALE GENOMIC DNA]</scope>
    <source>
        <strain evidence="2">BL36</strain>
    </source>
</reference>
<evidence type="ECO:0000313" key="2">
    <source>
        <dbReference type="Proteomes" id="UP000199048"/>
    </source>
</evidence>
<dbReference type="Proteomes" id="UP000199048">
    <property type="component" value="Unassembled WGS sequence"/>
</dbReference>
<organism evidence="1 2">
    <name type="scientific">Methylobacterium pseudosasicola</name>
    <dbReference type="NCBI Taxonomy" id="582667"/>
    <lineage>
        <taxon>Bacteria</taxon>
        <taxon>Pseudomonadati</taxon>
        <taxon>Pseudomonadota</taxon>
        <taxon>Alphaproteobacteria</taxon>
        <taxon>Hyphomicrobiales</taxon>
        <taxon>Methylobacteriaceae</taxon>
        <taxon>Methylobacterium</taxon>
    </lineage>
</organism>
<protein>
    <submittedName>
        <fullName evidence="1">Uncharacterized protein</fullName>
    </submittedName>
</protein>
<dbReference type="EMBL" id="FOTK01000104">
    <property type="protein sequence ID" value="SFN01265.1"/>
    <property type="molecule type" value="Genomic_DNA"/>
</dbReference>
<evidence type="ECO:0000313" key="1">
    <source>
        <dbReference type="EMBL" id="SFN01265.1"/>
    </source>
</evidence>
<dbReference type="AlphaFoldDB" id="A0A1I4VJG7"/>
<dbReference type="RefSeq" id="WP_092047567.1">
    <property type="nucleotide sequence ID" value="NZ_FOTK01000104.1"/>
</dbReference>